<dbReference type="GeneID" id="28489195"/>
<dbReference type="InterPro" id="IPR017900">
    <property type="entry name" value="4Fe4S_Fe_S_CS"/>
</dbReference>
<dbReference type="PANTHER" id="PTHR43122:SF1">
    <property type="entry name" value="IRON-SULFUR-BINDING PROTEIN"/>
    <property type="match status" value="1"/>
</dbReference>
<evidence type="ECO:0000313" key="2">
    <source>
        <dbReference type="EMBL" id="AMK15452.1"/>
    </source>
</evidence>
<organism evidence="2 4">
    <name type="scientific">Methanobrevibacter olleyae</name>
    <dbReference type="NCBI Taxonomy" id="294671"/>
    <lineage>
        <taxon>Archaea</taxon>
        <taxon>Methanobacteriati</taxon>
        <taxon>Methanobacteriota</taxon>
        <taxon>Methanomada group</taxon>
        <taxon>Methanobacteria</taxon>
        <taxon>Methanobacteriales</taxon>
        <taxon>Methanobacteriaceae</taxon>
        <taxon>Methanobrevibacter</taxon>
    </lineage>
</organism>
<dbReference type="RefSeq" id="WP_067146715.1">
    <property type="nucleotide sequence ID" value="NZ_CP014265.1"/>
</dbReference>
<dbReference type="PATRIC" id="fig|294671.3.peg.938"/>
<feature type="domain" description="4Fe-4S ferredoxin-type" evidence="1">
    <location>
        <begin position="123"/>
        <end position="148"/>
    </location>
</feature>
<protein>
    <submittedName>
        <fullName evidence="2 3">Energy-converting hydrogenase A subunit P</fullName>
    </submittedName>
</protein>
<dbReference type="EMBL" id="FOTL01000019">
    <property type="protein sequence ID" value="SFL56648.1"/>
    <property type="molecule type" value="Genomic_DNA"/>
</dbReference>
<accession>A0A126R053</accession>
<dbReference type="SUPFAM" id="SSF54862">
    <property type="entry name" value="4Fe-4S ferredoxins"/>
    <property type="match status" value="3"/>
</dbReference>
<dbReference type="KEGG" id="mol:YLM1_0895"/>
<dbReference type="Pfam" id="PF13237">
    <property type="entry name" value="Fer4_10"/>
    <property type="match status" value="1"/>
</dbReference>
<dbReference type="Gene3D" id="3.30.70.20">
    <property type="match status" value="3"/>
</dbReference>
<reference evidence="4" key="2">
    <citation type="submission" date="2016-02" db="EMBL/GenBank/DDBJ databases">
        <title>The draft genome sequence of the rumen methanogen Methanobrevibacter olleyae YLM1.</title>
        <authorList>
            <consortium name="New Zealand Agricultural Greenhouse Gas Research Centre/Pastoral Greenhouse Gas Research Consortium"/>
            <person name="Kelly W.J."/>
            <person name="Li D."/>
            <person name="Lambie S.C."/>
            <person name="Attwood G.T."/>
            <person name="Altermann E."/>
            <person name="Leahy S.C."/>
        </authorList>
    </citation>
    <scope>NUCLEOTIDE SEQUENCE [LARGE SCALE GENOMIC DNA]</scope>
    <source>
        <strain evidence="4">YLM1</strain>
    </source>
</reference>
<feature type="domain" description="4Fe-4S ferredoxin-type" evidence="1">
    <location>
        <begin position="287"/>
        <end position="316"/>
    </location>
</feature>
<reference evidence="3" key="3">
    <citation type="submission" date="2016-10" db="EMBL/GenBank/DDBJ databases">
        <authorList>
            <person name="de Groot N.N."/>
        </authorList>
    </citation>
    <scope>NUCLEOTIDE SEQUENCE [LARGE SCALE GENOMIC DNA]</scope>
    <source>
        <strain evidence="3">DSM 16632</strain>
    </source>
</reference>
<dbReference type="InterPro" id="IPR017896">
    <property type="entry name" value="4Fe4S_Fe-S-bd"/>
</dbReference>
<evidence type="ECO:0000313" key="4">
    <source>
        <dbReference type="Proteomes" id="UP000066376"/>
    </source>
</evidence>
<dbReference type="PROSITE" id="PS00198">
    <property type="entry name" value="4FE4S_FER_1"/>
    <property type="match status" value="4"/>
</dbReference>
<reference evidence="2 4" key="1">
    <citation type="journal article" date="2016" name="Genome Announc.">
        <title>Draft Genome Sequence of the Rumen Methanogen Methanobrevibacter olleyae YLM1.</title>
        <authorList>
            <person name="Kelly W.J."/>
            <person name="Li D."/>
            <person name="Lambie S.C."/>
            <person name="Cox F."/>
            <person name="Attwood G.T."/>
            <person name="Altermann E."/>
            <person name="Leahy S.C."/>
        </authorList>
    </citation>
    <scope>NUCLEOTIDE SEQUENCE [LARGE SCALE GENOMIC DNA]</scope>
    <source>
        <strain evidence="2 4">YLM1</strain>
    </source>
</reference>
<reference evidence="5" key="4">
    <citation type="submission" date="2016-10" db="EMBL/GenBank/DDBJ databases">
        <authorList>
            <person name="Varghese N."/>
        </authorList>
    </citation>
    <scope>NUCLEOTIDE SEQUENCE [LARGE SCALE GENOMIC DNA]</scope>
    <source>
        <strain evidence="5">DSM 16632</strain>
    </source>
</reference>
<dbReference type="Proteomes" id="UP000183442">
    <property type="component" value="Unassembled WGS sequence"/>
</dbReference>
<feature type="domain" description="4Fe-4S ferredoxin-type" evidence="1">
    <location>
        <begin position="38"/>
        <end position="68"/>
    </location>
</feature>
<dbReference type="PROSITE" id="PS51379">
    <property type="entry name" value="4FE4S_FER_2"/>
    <property type="match status" value="6"/>
</dbReference>
<dbReference type="CDD" id="cd10549">
    <property type="entry name" value="MtMvhB_like"/>
    <property type="match status" value="1"/>
</dbReference>
<dbReference type="EMBL" id="CP014265">
    <property type="protein sequence ID" value="AMK15452.1"/>
    <property type="molecule type" value="Genomic_DNA"/>
</dbReference>
<keyword evidence="4" id="KW-1185">Reference proteome</keyword>
<feature type="domain" description="4Fe-4S ferredoxin-type" evidence="1">
    <location>
        <begin position="152"/>
        <end position="182"/>
    </location>
</feature>
<proteinExistence type="predicted"/>
<name>A0A126R053_METOL</name>
<feature type="domain" description="4Fe-4S ferredoxin-type" evidence="1">
    <location>
        <begin position="78"/>
        <end position="109"/>
    </location>
</feature>
<dbReference type="STRING" id="294671.YLM1_0895"/>
<dbReference type="Pfam" id="PF12838">
    <property type="entry name" value="Fer4_7"/>
    <property type="match status" value="2"/>
</dbReference>
<dbReference type="OrthoDB" id="23478at2157"/>
<evidence type="ECO:0000259" key="1">
    <source>
        <dbReference type="PROSITE" id="PS51379"/>
    </source>
</evidence>
<evidence type="ECO:0000313" key="3">
    <source>
        <dbReference type="EMBL" id="SFL56648.1"/>
    </source>
</evidence>
<dbReference type="PANTHER" id="PTHR43122">
    <property type="entry name" value="FERREDOXIN SUBUNIT OF PYRUVATE:FLAVODOXIN OXIDOREDUCTASE-RELATED"/>
    <property type="match status" value="1"/>
</dbReference>
<dbReference type="Proteomes" id="UP000066376">
    <property type="component" value="Chromosome"/>
</dbReference>
<sequence length="344" mass="39133">MSSIIWYIYEFARKAWIDGFFDAKSKEDLVQKPDRFRDFPKVIKEYCIGCGSCTASCPSPNAIKLIRDSDNEESIGLIYPVINKAACIRCGFCAEVCPSTPKTLECGENHFIHEEFNIIPSKRKYIVDDYLCIRCHKCMDACEVGAIEEIGDKVVVNQSKCISCGKCLDACPVKGAMKGVFVNNLEEQKKIINFVVKTLEEYIGSKQDELIKLGTDKLFLDELEFKPIFDKSLTILNDEEVVNEVLEDAINRLKIRIITWDEDSCKKCQMCIPDCPTGAISFDYDKDTIVRDKEKCLRCSICYQTCPFGVIKYFLAKFNLDTNDNNEKVIHISVKASQLAERRA</sequence>
<gene>
    <name evidence="3" type="ORF">SAMN02910297_01225</name>
    <name evidence="2" type="ORF">YLM1_0895</name>
</gene>
<dbReference type="AlphaFoldDB" id="A0A126R053"/>
<evidence type="ECO:0000313" key="5">
    <source>
        <dbReference type="Proteomes" id="UP000183442"/>
    </source>
</evidence>
<dbReference type="GO" id="GO:0016491">
    <property type="term" value="F:oxidoreductase activity"/>
    <property type="evidence" value="ECO:0007669"/>
    <property type="project" value="UniProtKB-ARBA"/>
</dbReference>
<feature type="domain" description="4Fe-4S ferredoxin-type" evidence="1">
    <location>
        <begin position="256"/>
        <end position="285"/>
    </location>
</feature>